<evidence type="ECO:0000313" key="1">
    <source>
        <dbReference type="EMBL" id="KAI0053159.1"/>
    </source>
</evidence>
<sequence>MSFCEHCVQGVRHEGDPEGTTETINGIKTYVAIPKSDYPKDKAVLYLPDVFGVLELKNHQLLIDAFAQNGFQVYGPDIFEGDPVPTSFLDGDGKPFDLQKWFPSHSAERTGGFVRKLIDGLKERGVTRFAAVGYCYGGRLVFDLALDNTIAVAATAHPSLLQPADIDAYAEKSKAPLLVEACEVDAQWPKEKREQAENVLGGGKFVPGFKQDYWPGCEHGYAVRGDLSKPEVKAGKEGAFKNTVEWFIKHLGSAGGKYARL</sequence>
<reference evidence="1" key="1">
    <citation type="submission" date="2021-02" db="EMBL/GenBank/DDBJ databases">
        <authorList>
            <consortium name="DOE Joint Genome Institute"/>
            <person name="Ahrendt S."/>
            <person name="Looney B.P."/>
            <person name="Miyauchi S."/>
            <person name="Morin E."/>
            <person name="Drula E."/>
            <person name="Courty P.E."/>
            <person name="Chicoki N."/>
            <person name="Fauchery L."/>
            <person name="Kohler A."/>
            <person name="Kuo A."/>
            <person name="Labutti K."/>
            <person name="Pangilinan J."/>
            <person name="Lipzen A."/>
            <person name="Riley R."/>
            <person name="Andreopoulos W."/>
            <person name="He G."/>
            <person name="Johnson J."/>
            <person name="Barry K.W."/>
            <person name="Grigoriev I.V."/>
            <person name="Nagy L."/>
            <person name="Hibbett D."/>
            <person name="Henrissat B."/>
            <person name="Matheny P.B."/>
            <person name="Labbe J."/>
            <person name="Martin F."/>
        </authorList>
    </citation>
    <scope>NUCLEOTIDE SEQUENCE</scope>
    <source>
        <strain evidence="1">FP105234-sp</strain>
    </source>
</reference>
<name>A0ACB8SA20_9AGAM</name>
<protein>
    <submittedName>
        <fullName evidence="1">Alpha/beta-hydrolase</fullName>
    </submittedName>
</protein>
<comment type="caution">
    <text evidence="1">The sequence shown here is derived from an EMBL/GenBank/DDBJ whole genome shotgun (WGS) entry which is preliminary data.</text>
</comment>
<keyword evidence="2" id="KW-1185">Reference proteome</keyword>
<reference evidence="1" key="2">
    <citation type="journal article" date="2022" name="New Phytol.">
        <title>Evolutionary transition to the ectomycorrhizal habit in the genomes of a hyperdiverse lineage of mushroom-forming fungi.</title>
        <authorList>
            <person name="Looney B."/>
            <person name="Miyauchi S."/>
            <person name="Morin E."/>
            <person name="Drula E."/>
            <person name="Courty P.E."/>
            <person name="Kohler A."/>
            <person name="Kuo A."/>
            <person name="LaButti K."/>
            <person name="Pangilinan J."/>
            <person name="Lipzen A."/>
            <person name="Riley R."/>
            <person name="Andreopoulos W."/>
            <person name="He G."/>
            <person name="Johnson J."/>
            <person name="Nolan M."/>
            <person name="Tritt A."/>
            <person name="Barry K.W."/>
            <person name="Grigoriev I.V."/>
            <person name="Nagy L.G."/>
            <person name="Hibbett D."/>
            <person name="Henrissat B."/>
            <person name="Matheny P.B."/>
            <person name="Labbe J."/>
            <person name="Martin F.M."/>
        </authorList>
    </citation>
    <scope>NUCLEOTIDE SEQUENCE</scope>
    <source>
        <strain evidence="1">FP105234-sp</strain>
    </source>
</reference>
<dbReference type="Proteomes" id="UP000814033">
    <property type="component" value="Unassembled WGS sequence"/>
</dbReference>
<accession>A0ACB8SA20</accession>
<proteinExistence type="predicted"/>
<dbReference type="EMBL" id="MU275841">
    <property type="protein sequence ID" value="KAI0053159.1"/>
    <property type="molecule type" value="Genomic_DNA"/>
</dbReference>
<organism evidence="1 2">
    <name type="scientific">Auriscalpium vulgare</name>
    <dbReference type="NCBI Taxonomy" id="40419"/>
    <lineage>
        <taxon>Eukaryota</taxon>
        <taxon>Fungi</taxon>
        <taxon>Dikarya</taxon>
        <taxon>Basidiomycota</taxon>
        <taxon>Agaricomycotina</taxon>
        <taxon>Agaricomycetes</taxon>
        <taxon>Russulales</taxon>
        <taxon>Auriscalpiaceae</taxon>
        <taxon>Auriscalpium</taxon>
    </lineage>
</organism>
<evidence type="ECO:0000313" key="2">
    <source>
        <dbReference type="Proteomes" id="UP000814033"/>
    </source>
</evidence>
<gene>
    <name evidence="1" type="ORF">FA95DRAFT_935930</name>
</gene>